<evidence type="ECO:0000256" key="2">
    <source>
        <dbReference type="ARBA" id="ARBA00005866"/>
    </source>
</evidence>
<comment type="catalytic activity">
    <reaction evidence="1">
        <text>alpha-D-glucose 6-phosphate = beta-D-glucose 6-phosphate</text>
        <dbReference type="Rhea" id="RHEA:16249"/>
        <dbReference type="ChEBI" id="CHEBI:58225"/>
        <dbReference type="ChEBI" id="CHEBI:58247"/>
        <dbReference type="EC" id="5.1.3.15"/>
    </reaction>
</comment>
<protein>
    <recommendedName>
        <fullName evidence="4">Putative glucose-6-phosphate 1-epimerase</fullName>
        <ecNumber evidence="4">5.1.3.15</ecNumber>
    </recommendedName>
</protein>
<dbReference type="EMBL" id="JBHSDI010000064">
    <property type="protein sequence ID" value="MFC4261196.1"/>
    <property type="molecule type" value="Genomic_DNA"/>
</dbReference>
<dbReference type="Gene3D" id="2.70.98.10">
    <property type="match status" value="1"/>
</dbReference>
<dbReference type="PANTHER" id="PTHR11122:SF13">
    <property type="entry name" value="GLUCOSE-6-PHOSPHATE 1-EPIMERASE"/>
    <property type="match status" value="1"/>
</dbReference>
<dbReference type="InterPro" id="IPR014718">
    <property type="entry name" value="GH-type_carb-bd"/>
</dbReference>
<reference evidence="6" key="1">
    <citation type="journal article" date="2019" name="Int. J. Syst. Evol. Microbiol.">
        <title>The Global Catalogue of Microorganisms (GCM) 10K type strain sequencing project: providing services to taxonomists for standard genome sequencing and annotation.</title>
        <authorList>
            <consortium name="The Broad Institute Genomics Platform"/>
            <consortium name="The Broad Institute Genome Sequencing Center for Infectious Disease"/>
            <person name="Wu L."/>
            <person name="Ma J."/>
        </authorList>
    </citation>
    <scope>NUCLEOTIDE SEQUENCE [LARGE SCALE GENOMIC DNA]</scope>
    <source>
        <strain evidence="6">CECT 7297</strain>
    </source>
</reference>
<evidence type="ECO:0000256" key="3">
    <source>
        <dbReference type="ARBA" id="ARBA00023235"/>
    </source>
</evidence>
<dbReference type="Proteomes" id="UP001595798">
    <property type="component" value="Unassembled WGS sequence"/>
</dbReference>
<organism evidence="5 6">
    <name type="scientific">Marinobacter lacisalsi</name>
    <dbReference type="NCBI Taxonomy" id="475979"/>
    <lineage>
        <taxon>Bacteria</taxon>
        <taxon>Pseudomonadati</taxon>
        <taxon>Pseudomonadota</taxon>
        <taxon>Gammaproteobacteria</taxon>
        <taxon>Pseudomonadales</taxon>
        <taxon>Marinobacteraceae</taxon>
        <taxon>Marinobacter</taxon>
    </lineage>
</organism>
<comment type="similarity">
    <text evidence="2 4">Belongs to the glucose-6-phosphate 1-epimerase family.</text>
</comment>
<proteinExistence type="inferred from homology"/>
<name>A0ABV8QLU9_9GAMM</name>
<dbReference type="PANTHER" id="PTHR11122">
    <property type="entry name" value="APOSPORY-ASSOCIATED PROTEIN C-RELATED"/>
    <property type="match status" value="1"/>
</dbReference>
<dbReference type="InterPro" id="IPR008183">
    <property type="entry name" value="Aldose_1/G6P_1-epimerase"/>
</dbReference>
<dbReference type="EC" id="5.1.3.15" evidence="4"/>
<evidence type="ECO:0000256" key="4">
    <source>
        <dbReference type="PIRNR" id="PIRNR016020"/>
    </source>
</evidence>
<evidence type="ECO:0000256" key="1">
    <source>
        <dbReference type="ARBA" id="ARBA00001096"/>
    </source>
</evidence>
<dbReference type="SUPFAM" id="SSF74650">
    <property type="entry name" value="Galactose mutarotase-like"/>
    <property type="match status" value="1"/>
</dbReference>
<dbReference type="PIRSF" id="PIRSF016020">
    <property type="entry name" value="PHexose_mutarotase"/>
    <property type="match status" value="1"/>
</dbReference>
<keyword evidence="3 4" id="KW-0413">Isomerase</keyword>
<dbReference type="InterPro" id="IPR025532">
    <property type="entry name" value="G6P_1-epimerase"/>
</dbReference>
<dbReference type="InterPro" id="IPR011013">
    <property type="entry name" value="Gal_mutarotase_sf_dom"/>
</dbReference>
<gene>
    <name evidence="5" type="ORF">ACFOZ5_19415</name>
</gene>
<dbReference type="Pfam" id="PF01263">
    <property type="entry name" value="Aldose_epim"/>
    <property type="match status" value="1"/>
</dbReference>
<keyword evidence="6" id="KW-1185">Reference proteome</keyword>
<dbReference type="RefSeq" id="WP_379890506.1">
    <property type="nucleotide sequence ID" value="NZ_JBHSDI010000064.1"/>
</dbReference>
<evidence type="ECO:0000313" key="6">
    <source>
        <dbReference type="Proteomes" id="UP001595798"/>
    </source>
</evidence>
<evidence type="ECO:0000313" key="5">
    <source>
        <dbReference type="EMBL" id="MFC4261196.1"/>
    </source>
</evidence>
<sequence length="299" mass="32491">MHELDNARYTQLETLGDLDAIRISHPLVEATVVLQGAHLVHFSPAGQDNWLWMSPLARFEKGVAIRGGIPVCWPWFGDPARNPDPVRSKIDTSGAHGFARTAIWTLERLEELEEAVMVTLALDATPASASSWNGHAHASLTLRFSPEGLTLALTTRNDGKGPLAITQALHSYLPTTNVSDTVIQGLEGTRYLDTLDGWALRQQEGVITFTGETDRIYQAARDMLIQSPHHHTRLTSDGSASTVVWNPGPVKAARLSDFPDDAWTGMLCVETANAADDYRELQPGASHTLTMTLAGAPIG</sequence>
<dbReference type="CDD" id="cd09020">
    <property type="entry name" value="D-hex-6-P-epi_like"/>
    <property type="match status" value="1"/>
</dbReference>
<accession>A0ABV8QLU9</accession>
<comment type="caution">
    <text evidence="5">The sequence shown here is derived from an EMBL/GenBank/DDBJ whole genome shotgun (WGS) entry which is preliminary data.</text>
</comment>
<dbReference type="GO" id="GO:0016853">
    <property type="term" value="F:isomerase activity"/>
    <property type="evidence" value="ECO:0007669"/>
    <property type="project" value="UniProtKB-KW"/>
</dbReference>